<dbReference type="InterPro" id="IPR036188">
    <property type="entry name" value="FAD/NAD-bd_sf"/>
</dbReference>
<proteinExistence type="inferred from homology"/>
<dbReference type="NCBIfam" id="TIGR01988">
    <property type="entry name" value="Ubi-OHases"/>
    <property type="match status" value="1"/>
</dbReference>
<name>A0A0B4XJL7_9GAMM</name>
<keyword evidence="6" id="KW-0560">Oxidoreductase</keyword>
<dbReference type="Gene3D" id="3.50.50.60">
    <property type="entry name" value="FAD/NAD(P)-binding domain"/>
    <property type="match status" value="2"/>
</dbReference>
<dbReference type="AlphaFoldDB" id="A0A0B4XJL7"/>
<comment type="cofactor">
    <cofactor evidence="1">
        <name>FAD</name>
        <dbReference type="ChEBI" id="CHEBI:57692"/>
    </cofactor>
</comment>
<dbReference type="UniPathway" id="UPA00232"/>
<keyword evidence="5" id="KW-0274">FAD</keyword>
<dbReference type="RefSeq" id="WP_008736077.1">
    <property type="nucleotide sequence ID" value="NZ_CP004387.1"/>
</dbReference>
<dbReference type="PRINTS" id="PR00420">
    <property type="entry name" value="RNGMNOXGNASE"/>
</dbReference>
<evidence type="ECO:0000256" key="7">
    <source>
        <dbReference type="ARBA" id="ARBA00023033"/>
    </source>
</evidence>
<evidence type="ECO:0000256" key="5">
    <source>
        <dbReference type="ARBA" id="ARBA00022827"/>
    </source>
</evidence>
<evidence type="ECO:0000259" key="8">
    <source>
        <dbReference type="Pfam" id="PF01494"/>
    </source>
</evidence>
<gene>
    <name evidence="9" type="ORF">S7S_00965</name>
</gene>
<dbReference type="Pfam" id="PF01494">
    <property type="entry name" value="FAD_binding_3"/>
    <property type="match status" value="1"/>
</dbReference>
<dbReference type="InterPro" id="IPR010971">
    <property type="entry name" value="UbiH/COQ6"/>
</dbReference>
<feature type="domain" description="FAD-binding" evidence="8">
    <location>
        <begin position="8"/>
        <end position="342"/>
    </location>
</feature>
<accession>A0A0B4XJL7</accession>
<reference evidence="9 10" key="1">
    <citation type="journal article" date="2012" name="J. Bacteriol.">
        <title>Genome sequence of an alkane-degrading bacterium, Alcanivorax pacificus type strain W11-5, isolated from deep sea sediment.</title>
        <authorList>
            <person name="Lai Q."/>
            <person name="Shao Z."/>
        </authorList>
    </citation>
    <scope>NUCLEOTIDE SEQUENCE [LARGE SCALE GENOMIC DNA]</scope>
    <source>
        <strain evidence="9 10">W11-5</strain>
    </source>
</reference>
<comment type="similarity">
    <text evidence="3">Belongs to the UbiH/COQ6 family.</text>
</comment>
<dbReference type="GO" id="GO:0006744">
    <property type="term" value="P:ubiquinone biosynthetic process"/>
    <property type="evidence" value="ECO:0007669"/>
    <property type="project" value="UniProtKB-UniPathway"/>
</dbReference>
<dbReference type="OrthoDB" id="9769565at2"/>
<keyword evidence="10" id="KW-1185">Reference proteome</keyword>
<dbReference type="InterPro" id="IPR002938">
    <property type="entry name" value="FAD-bd"/>
</dbReference>
<dbReference type="SUPFAM" id="SSF51905">
    <property type="entry name" value="FAD/NAD(P)-binding domain"/>
    <property type="match status" value="1"/>
</dbReference>
<evidence type="ECO:0000256" key="3">
    <source>
        <dbReference type="ARBA" id="ARBA00005349"/>
    </source>
</evidence>
<dbReference type="InterPro" id="IPR051205">
    <property type="entry name" value="UbiH/COQ6_monooxygenase"/>
</dbReference>
<dbReference type="GO" id="GO:0008681">
    <property type="term" value="F:2-octaprenyl-6-methoxyphenol hydroxylase activity"/>
    <property type="evidence" value="ECO:0007669"/>
    <property type="project" value="TreeGrafter"/>
</dbReference>
<dbReference type="EMBL" id="CP004387">
    <property type="protein sequence ID" value="AJD46617.1"/>
    <property type="molecule type" value="Genomic_DNA"/>
</dbReference>
<sequence length="396" mass="42148">MSTPSHSPVIIVGGGMAGLALALLLRHHGQPGVTLIEAVTLADNGDPLTPSFDARSTALSAGSLNILERLGLVAPLLAQAAAIDIVDVSRRGRLGHARMVAAEEKLPRLGAVVENRWLGRVLLDAAAADQGIEVIAPMQVQSVRRLTSGYQVALPDRELTCDLLVAADGAHSRVREWLGIPAHHDDTGHDALIANIGLSRPHQGIAWERFLDTGPLALLPLTGERMALVWTGTRAHIDRLAALPQDAFLDALHDAFGEDRLGAFTHMGERQRYPLVLTHASAQAVPHAVVVGNAAHSLHPVAGQGFNLTLRDLALLAHTLGGINAPGDLSVLNRYVTARTADQALVSQASRWVPELFRVRFGPFAHTRQLGLVALDLWPGLRSAFAARAMGLAHGQ</sequence>
<comment type="pathway">
    <text evidence="2">Cofactor biosynthesis; ubiquinone biosynthesis.</text>
</comment>
<dbReference type="PANTHER" id="PTHR43876:SF8">
    <property type="entry name" value="2-OCTAPRENYL-6-METHOXYPHENOL HYDROXYLASE"/>
    <property type="match status" value="1"/>
</dbReference>
<keyword evidence="4" id="KW-0285">Flavoprotein</keyword>
<evidence type="ECO:0000313" key="10">
    <source>
        <dbReference type="Proteomes" id="UP000006764"/>
    </source>
</evidence>
<protein>
    <submittedName>
        <fullName evidence="9">Oxygenase</fullName>
    </submittedName>
</protein>
<dbReference type="PANTHER" id="PTHR43876">
    <property type="entry name" value="UBIQUINONE BIOSYNTHESIS MONOOXYGENASE COQ6, MITOCHONDRIAL"/>
    <property type="match status" value="1"/>
</dbReference>
<evidence type="ECO:0000256" key="1">
    <source>
        <dbReference type="ARBA" id="ARBA00001974"/>
    </source>
</evidence>
<evidence type="ECO:0000256" key="2">
    <source>
        <dbReference type="ARBA" id="ARBA00004749"/>
    </source>
</evidence>
<dbReference type="Proteomes" id="UP000006764">
    <property type="component" value="Chromosome"/>
</dbReference>
<evidence type="ECO:0000256" key="4">
    <source>
        <dbReference type="ARBA" id="ARBA00022630"/>
    </source>
</evidence>
<organism evidence="9 10">
    <name type="scientific">Isoalcanivorax pacificus W11-5</name>
    <dbReference type="NCBI Taxonomy" id="391936"/>
    <lineage>
        <taxon>Bacteria</taxon>
        <taxon>Pseudomonadati</taxon>
        <taxon>Pseudomonadota</taxon>
        <taxon>Gammaproteobacteria</taxon>
        <taxon>Oceanospirillales</taxon>
        <taxon>Alcanivoracaceae</taxon>
        <taxon>Isoalcanivorax</taxon>
    </lineage>
</organism>
<dbReference type="KEGG" id="apac:S7S_00965"/>
<keyword evidence="7" id="KW-0503">Monooxygenase</keyword>
<evidence type="ECO:0000313" key="9">
    <source>
        <dbReference type="EMBL" id="AJD46617.1"/>
    </source>
</evidence>
<evidence type="ECO:0000256" key="6">
    <source>
        <dbReference type="ARBA" id="ARBA00023002"/>
    </source>
</evidence>
<dbReference type="HOGENOM" id="CLU_009665_8_1_6"/>
<dbReference type="STRING" id="391936.S7S_00965"/>
<dbReference type="GO" id="GO:0071949">
    <property type="term" value="F:FAD binding"/>
    <property type="evidence" value="ECO:0007669"/>
    <property type="project" value="InterPro"/>
</dbReference>